<keyword evidence="6 16" id="KW-0808">Transferase</keyword>
<dbReference type="InterPro" id="IPR014776">
    <property type="entry name" value="4pyrrole_Mease_sub2"/>
</dbReference>
<dbReference type="NCBIfam" id="NF004790">
    <property type="entry name" value="PRK06136.1"/>
    <property type="match status" value="1"/>
</dbReference>
<comment type="pathway">
    <text evidence="1 16">Porphyrin-containing compound metabolism; siroheme biosynthesis; sirohydrochlorin from precorrin-2: step 1/1.</text>
</comment>
<comment type="pathway">
    <text evidence="16">Cofactor biosynthesis; adenosylcobalamin biosynthesis; sirohydrochlorin from precorrin-2: step 1/1.</text>
</comment>
<name>A0A841G7N9_9GAMM</name>
<evidence type="ECO:0000256" key="9">
    <source>
        <dbReference type="ARBA" id="ARBA00023027"/>
    </source>
</evidence>
<evidence type="ECO:0000259" key="20">
    <source>
        <dbReference type="Pfam" id="PF10414"/>
    </source>
</evidence>
<comment type="pathway">
    <text evidence="16">Porphyrin-containing compound metabolism; siroheme biosynthesis; siroheme from sirohydrochlorin: step 1/1.</text>
</comment>
<dbReference type="Gene3D" id="3.30.950.10">
    <property type="entry name" value="Methyltransferase, Cobalt-precorrin-4 Transmethylase, Domain 2"/>
    <property type="match status" value="1"/>
</dbReference>
<evidence type="ECO:0000256" key="13">
    <source>
        <dbReference type="ARBA" id="ARBA00025705"/>
    </source>
</evidence>
<feature type="binding site" evidence="16">
    <location>
        <begin position="329"/>
        <end position="330"/>
    </location>
    <ligand>
        <name>S-adenosyl-L-methionine</name>
        <dbReference type="ChEBI" id="CHEBI:59789"/>
    </ligand>
</feature>
<comment type="similarity">
    <text evidence="16">In the N-terminal section; belongs to the precorrin-2 dehydrogenase / sirohydrochlorin ferrochelatase family.</text>
</comment>
<feature type="active site" description="Proton donor" evidence="16 17">
    <location>
        <position position="268"/>
    </location>
</feature>
<evidence type="ECO:0000256" key="17">
    <source>
        <dbReference type="PIRSR" id="PIRSR036426-1"/>
    </source>
</evidence>
<organism evidence="22 23">
    <name type="scientific">Tolumonas osonensis</name>
    <dbReference type="NCBI Taxonomy" id="675874"/>
    <lineage>
        <taxon>Bacteria</taxon>
        <taxon>Pseudomonadati</taxon>
        <taxon>Pseudomonadota</taxon>
        <taxon>Gammaproteobacteria</taxon>
        <taxon>Aeromonadales</taxon>
        <taxon>Aeromonadaceae</taxon>
        <taxon>Tolumonas</taxon>
    </lineage>
</organism>
<evidence type="ECO:0000256" key="12">
    <source>
        <dbReference type="ARBA" id="ARBA00023268"/>
    </source>
</evidence>
<comment type="similarity">
    <text evidence="16">In the C-terminal section; belongs to the precorrin methyltransferase family.</text>
</comment>
<evidence type="ECO:0000259" key="19">
    <source>
        <dbReference type="Pfam" id="PF00590"/>
    </source>
</evidence>
<comment type="pathway">
    <text evidence="13 16">Porphyrin-containing compound metabolism; siroheme biosynthesis; precorrin-2 from uroporphyrinogen III: step 1/1.</text>
</comment>
<dbReference type="RefSeq" id="WP_188025915.1">
    <property type="nucleotide sequence ID" value="NZ_JACHGR010000003.1"/>
</dbReference>
<dbReference type="GO" id="GO:0019354">
    <property type="term" value="P:siroheme biosynthetic process"/>
    <property type="evidence" value="ECO:0007669"/>
    <property type="project" value="UniProtKB-UniRule"/>
</dbReference>
<evidence type="ECO:0000256" key="3">
    <source>
        <dbReference type="ARBA" id="ARBA00022553"/>
    </source>
</evidence>
<dbReference type="GO" id="GO:0004851">
    <property type="term" value="F:uroporphyrin-III C-methyltransferase activity"/>
    <property type="evidence" value="ECO:0007669"/>
    <property type="project" value="UniProtKB-UniRule"/>
</dbReference>
<dbReference type="FunFam" id="3.30.950.10:FF:000001">
    <property type="entry name" value="Siroheme synthase"/>
    <property type="match status" value="1"/>
</dbReference>
<dbReference type="InterPro" id="IPR003043">
    <property type="entry name" value="Uropor_MeTrfase_CS"/>
</dbReference>
<feature type="region of interest" description="Uroporphyrinogen-III C-methyltransferase" evidence="16">
    <location>
        <begin position="214"/>
        <end position="468"/>
    </location>
</feature>
<feature type="modified residue" description="Phosphoserine" evidence="16">
    <location>
        <position position="126"/>
    </location>
</feature>
<keyword evidence="10 16" id="KW-0456">Lyase</keyword>
<dbReference type="SUPFAM" id="SSF75615">
    <property type="entry name" value="Siroheme synthase middle domains-like"/>
    <property type="match status" value="1"/>
</dbReference>
<feature type="binding site" evidence="16">
    <location>
        <position position="381"/>
    </location>
    <ligand>
        <name>S-adenosyl-L-methionine</name>
        <dbReference type="ChEBI" id="CHEBI:59789"/>
    </ligand>
</feature>
<feature type="binding site" evidence="16">
    <location>
        <position position="223"/>
    </location>
    <ligand>
        <name>S-adenosyl-L-methionine</name>
        <dbReference type="ChEBI" id="CHEBI:59789"/>
    </ligand>
</feature>
<evidence type="ECO:0000256" key="7">
    <source>
        <dbReference type="ARBA" id="ARBA00022691"/>
    </source>
</evidence>
<dbReference type="GO" id="GO:0043115">
    <property type="term" value="F:precorrin-2 dehydrogenase activity"/>
    <property type="evidence" value="ECO:0007669"/>
    <property type="project" value="UniProtKB-UniRule"/>
</dbReference>
<evidence type="ECO:0000256" key="5">
    <source>
        <dbReference type="ARBA" id="ARBA00022603"/>
    </source>
</evidence>
<dbReference type="InterPro" id="IPR050161">
    <property type="entry name" value="Siro_Cobalamin_biosynth"/>
</dbReference>
<dbReference type="InterPro" id="IPR006367">
    <property type="entry name" value="Sirohaem_synthase_N"/>
</dbReference>
<dbReference type="InterPro" id="IPR012409">
    <property type="entry name" value="Sirohaem_synth"/>
</dbReference>
<dbReference type="Pfam" id="PF14824">
    <property type="entry name" value="Sirohm_synth_M"/>
    <property type="match status" value="1"/>
</dbReference>
<sequence length="468" mass="50395">MDYLPLFARLNNRAVLLVGGGDIALRKARLLLDAGARLTVVAPSLHEELTELLVGHTYIPSRFHAEHLTNQMLVIAATDDEQVNADVAAAADTANIWVNVVDDPDRSSFIFPSIIDRSPIMVAVSSGGKAPVLVRMLRERLEALLPKHLGALATLSGEWRDRIKTTLSHITARRRFWEKAFASPQLATLLETEQHEAAEQWMAQQLDAEDYAGGEIVLVGAGPGDAGLLTLKGLQQIQQAEVVLYDQLVSPEVMNLVRRDAERISVGKKAGAHSVPQHEINELLLSHARAGKRVVRLKGGDPFMFGRGAEELQAARAEGIPFSVVPGITAAAGATAYAGIPLTHRDSAQSAVFITGHCKQDGQEPDWAALAASNQTLVIYMGLIGSPTITERLIAHGRRPETPVALIERGTTVRQRVLRGTLQELPELAKDAHSPSLIVIGEVAALADTLSWFGGATASGKEHLINLA</sequence>
<dbReference type="SUPFAM" id="SSF53790">
    <property type="entry name" value="Tetrapyrrole methylase"/>
    <property type="match status" value="1"/>
</dbReference>
<comment type="similarity">
    <text evidence="2 18">Belongs to the precorrin methyltransferase family.</text>
</comment>
<evidence type="ECO:0000256" key="10">
    <source>
        <dbReference type="ARBA" id="ARBA00023239"/>
    </source>
</evidence>
<protein>
    <recommendedName>
        <fullName evidence="16">Siroheme synthase</fullName>
    </recommendedName>
    <domain>
        <recommendedName>
            <fullName evidence="16">Uroporphyrinogen-III C-methyltransferase</fullName>
            <shortName evidence="16">Urogen III methylase</shortName>
            <ecNumber evidence="16">2.1.1.107</ecNumber>
        </recommendedName>
        <alternativeName>
            <fullName evidence="16">SUMT</fullName>
        </alternativeName>
        <alternativeName>
            <fullName evidence="16">Uroporphyrinogen III methylase</fullName>
            <shortName evidence="16">UROM</shortName>
        </alternativeName>
    </domain>
    <domain>
        <recommendedName>
            <fullName evidence="16">Precorrin-2 dehydrogenase</fullName>
            <ecNumber evidence="16">1.3.1.76</ecNumber>
        </recommendedName>
    </domain>
    <domain>
        <recommendedName>
            <fullName evidence="16">Sirohydrochlorin ferrochelatase</fullName>
            <ecNumber evidence="16">4.99.1.4</ecNumber>
        </recommendedName>
    </domain>
</protein>
<evidence type="ECO:0000256" key="11">
    <source>
        <dbReference type="ARBA" id="ARBA00023244"/>
    </source>
</evidence>
<evidence type="ECO:0000256" key="14">
    <source>
        <dbReference type="ARBA" id="ARBA00047561"/>
    </source>
</evidence>
<dbReference type="GO" id="GO:0051266">
    <property type="term" value="F:sirohydrochlorin ferrochelatase activity"/>
    <property type="evidence" value="ECO:0007669"/>
    <property type="project" value="UniProtKB-EC"/>
</dbReference>
<feature type="binding site" evidence="16">
    <location>
        <position position="410"/>
    </location>
    <ligand>
        <name>S-adenosyl-L-methionine</name>
        <dbReference type="ChEBI" id="CHEBI:59789"/>
    </ligand>
</feature>
<feature type="active site" description="Proton acceptor" evidence="16 17">
    <location>
        <position position="246"/>
    </location>
</feature>
<dbReference type="EC" id="1.3.1.76" evidence="16"/>
<dbReference type="PANTHER" id="PTHR45790:SF1">
    <property type="entry name" value="SIROHEME SYNTHASE"/>
    <property type="match status" value="1"/>
</dbReference>
<dbReference type="Gene3D" id="3.40.50.720">
    <property type="entry name" value="NAD(P)-binding Rossmann-like Domain"/>
    <property type="match status" value="1"/>
</dbReference>
<keyword evidence="9 16" id="KW-0520">NAD</keyword>
<dbReference type="Pfam" id="PF10414">
    <property type="entry name" value="CysG_dimeriser"/>
    <property type="match status" value="1"/>
</dbReference>
<comment type="catalytic activity">
    <reaction evidence="16">
        <text>siroheme + 2 H(+) = sirohydrochlorin + Fe(2+)</text>
        <dbReference type="Rhea" id="RHEA:24360"/>
        <dbReference type="ChEBI" id="CHEBI:15378"/>
        <dbReference type="ChEBI" id="CHEBI:29033"/>
        <dbReference type="ChEBI" id="CHEBI:58351"/>
        <dbReference type="ChEBI" id="CHEBI:60052"/>
        <dbReference type="EC" id="4.99.1.4"/>
    </reaction>
</comment>
<dbReference type="InterPro" id="IPR006366">
    <property type="entry name" value="CobA/CysG_C"/>
</dbReference>
<evidence type="ECO:0000256" key="2">
    <source>
        <dbReference type="ARBA" id="ARBA00005879"/>
    </source>
</evidence>
<dbReference type="PROSITE" id="PS00839">
    <property type="entry name" value="SUMT_1"/>
    <property type="match status" value="1"/>
</dbReference>
<evidence type="ECO:0000256" key="16">
    <source>
        <dbReference type="HAMAP-Rule" id="MF_01646"/>
    </source>
</evidence>
<dbReference type="Pfam" id="PF00590">
    <property type="entry name" value="TP_methylase"/>
    <property type="match status" value="1"/>
</dbReference>
<keyword evidence="4 16" id="KW-0169">Cobalamin biosynthesis</keyword>
<dbReference type="EMBL" id="JACHGR010000003">
    <property type="protein sequence ID" value="MBB6055134.1"/>
    <property type="molecule type" value="Genomic_DNA"/>
</dbReference>
<reference evidence="22 23" key="1">
    <citation type="submission" date="2020-08" db="EMBL/GenBank/DDBJ databases">
        <title>Genomic Encyclopedia of Type Strains, Phase IV (KMG-IV): sequencing the most valuable type-strain genomes for metagenomic binning, comparative biology and taxonomic classification.</title>
        <authorList>
            <person name="Goeker M."/>
        </authorList>
    </citation>
    <scope>NUCLEOTIDE SEQUENCE [LARGE SCALE GENOMIC DNA]</scope>
    <source>
        <strain evidence="22 23">DSM 22975</strain>
    </source>
</reference>
<dbReference type="GO" id="GO:0051287">
    <property type="term" value="F:NAD binding"/>
    <property type="evidence" value="ECO:0007669"/>
    <property type="project" value="InterPro"/>
</dbReference>
<dbReference type="PIRSF" id="PIRSF036426">
    <property type="entry name" value="Sirohaem_synth"/>
    <property type="match status" value="1"/>
</dbReference>
<feature type="domain" description="Tetrapyrrole methylase" evidence="19">
    <location>
        <begin position="216"/>
        <end position="425"/>
    </location>
</feature>
<evidence type="ECO:0000256" key="1">
    <source>
        <dbReference type="ARBA" id="ARBA00005010"/>
    </source>
</evidence>
<dbReference type="FunFam" id="3.30.160.110:FF:000001">
    <property type="entry name" value="Siroheme synthase"/>
    <property type="match status" value="1"/>
</dbReference>
<dbReference type="GO" id="GO:0032259">
    <property type="term" value="P:methylation"/>
    <property type="evidence" value="ECO:0007669"/>
    <property type="project" value="UniProtKB-KW"/>
</dbReference>
<dbReference type="NCBIfam" id="NF007922">
    <property type="entry name" value="PRK10637.1"/>
    <property type="match status" value="1"/>
</dbReference>
<feature type="domain" description="Sirohaem synthase dimerisation" evidence="20">
    <location>
        <begin position="148"/>
        <end position="206"/>
    </location>
</feature>
<dbReference type="NCBIfam" id="TIGR01470">
    <property type="entry name" value="cysG_Nterm"/>
    <property type="match status" value="1"/>
</dbReference>
<dbReference type="InterPro" id="IPR037115">
    <property type="entry name" value="Sirohaem_synt_dimer_dom_sf"/>
</dbReference>
<comment type="caution">
    <text evidence="16">Lacks conserved residue(s) required for the propagation of feature annotation.</text>
</comment>
<keyword evidence="7 16" id="KW-0949">S-adenosyl-L-methionine</keyword>
<dbReference type="HAMAP" id="MF_01646">
    <property type="entry name" value="Siroheme_synth"/>
    <property type="match status" value="1"/>
</dbReference>
<dbReference type="InterPro" id="IPR019478">
    <property type="entry name" value="Sirohaem_synthase_dimer_dom"/>
</dbReference>
<comment type="caution">
    <text evidence="22">The sequence shown here is derived from an EMBL/GenBank/DDBJ whole genome shotgun (WGS) entry which is preliminary data.</text>
</comment>
<dbReference type="Gene3D" id="3.30.160.110">
    <property type="entry name" value="Siroheme synthase, domain 2"/>
    <property type="match status" value="1"/>
</dbReference>
<dbReference type="CDD" id="cd11642">
    <property type="entry name" value="SUMT"/>
    <property type="match status" value="1"/>
</dbReference>
<evidence type="ECO:0000256" key="8">
    <source>
        <dbReference type="ARBA" id="ARBA00023002"/>
    </source>
</evidence>
<evidence type="ECO:0000256" key="6">
    <source>
        <dbReference type="ARBA" id="ARBA00022679"/>
    </source>
</evidence>
<evidence type="ECO:0000313" key="22">
    <source>
        <dbReference type="EMBL" id="MBB6055134.1"/>
    </source>
</evidence>
<gene>
    <name evidence="16" type="primary">cysG</name>
    <name evidence="22" type="ORF">HNR75_001016</name>
</gene>
<keyword evidence="3 16" id="KW-0597">Phosphoprotein</keyword>
<feature type="binding site" evidence="16">
    <location>
        <begin position="43"/>
        <end position="44"/>
    </location>
    <ligand>
        <name>NAD(+)</name>
        <dbReference type="ChEBI" id="CHEBI:57540"/>
    </ligand>
</feature>
<evidence type="ECO:0000256" key="4">
    <source>
        <dbReference type="ARBA" id="ARBA00022573"/>
    </source>
</evidence>
<keyword evidence="8 16" id="KW-0560">Oxidoreductase</keyword>
<evidence type="ECO:0000313" key="23">
    <source>
        <dbReference type="Proteomes" id="UP000585721"/>
    </source>
</evidence>
<dbReference type="EC" id="4.99.1.4" evidence="16"/>
<dbReference type="Gene3D" id="3.40.1010.10">
    <property type="entry name" value="Cobalt-precorrin-4 Transmethylase, Domain 1"/>
    <property type="match status" value="1"/>
</dbReference>
<dbReference type="InterPro" id="IPR014777">
    <property type="entry name" value="4pyrrole_Mease_sub1"/>
</dbReference>
<comment type="catalytic activity">
    <reaction evidence="14 16">
        <text>precorrin-2 + NAD(+) = sirohydrochlorin + NADH + 2 H(+)</text>
        <dbReference type="Rhea" id="RHEA:15613"/>
        <dbReference type="ChEBI" id="CHEBI:15378"/>
        <dbReference type="ChEBI" id="CHEBI:57540"/>
        <dbReference type="ChEBI" id="CHEBI:57945"/>
        <dbReference type="ChEBI" id="CHEBI:58351"/>
        <dbReference type="ChEBI" id="CHEBI:58827"/>
        <dbReference type="EC" id="1.3.1.76"/>
    </reaction>
</comment>
<dbReference type="UniPathway" id="UPA00262">
    <property type="reaction ID" value="UER00211"/>
</dbReference>
<feature type="binding site" evidence="16">
    <location>
        <begin position="22"/>
        <end position="23"/>
    </location>
    <ligand>
        <name>NAD(+)</name>
        <dbReference type="ChEBI" id="CHEBI:57540"/>
    </ligand>
</feature>
<dbReference type="PROSITE" id="PS00840">
    <property type="entry name" value="SUMT_2"/>
    <property type="match status" value="1"/>
</dbReference>
<dbReference type="InterPro" id="IPR036291">
    <property type="entry name" value="NAD(P)-bd_dom_sf"/>
</dbReference>
<comment type="catalytic activity">
    <reaction evidence="16">
        <text>uroporphyrinogen III + 2 S-adenosyl-L-methionine = precorrin-2 + 2 S-adenosyl-L-homocysteine + H(+)</text>
        <dbReference type="Rhea" id="RHEA:32459"/>
        <dbReference type="ChEBI" id="CHEBI:15378"/>
        <dbReference type="ChEBI" id="CHEBI:57308"/>
        <dbReference type="ChEBI" id="CHEBI:57856"/>
        <dbReference type="ChEBI" id="CHEBI:58827"/>
        <dbReference type="ChEBI" id="CHEBI:59789"/>
        <dbReference type="EC" id="2.1.1.107"/>
    </reaction>
</comment>
<dbReference type="Gene3D" id="1.10.8.210">
    <property type="entry name" value="Sirohaem synthase, dimerisation domain"/>
    <property type="match status" value="1"/>
</dbReference>
<evidence type="ECO:0000256" key="15">
    <source>
        <dbReference type="ARBA" id="ARBA00060548"/>
    </source>
</evidence>
<dbReference type="UniPathway" id="UPA00148">
    <property type="reaction ID" value="UER00211"/>
</dbReference>
<dbReference type="FunFam" id="3.40.1010.10:FF:000001">
    <property type="entry name" value="Siroheme synthase"/>
    <property type="match status" value="1"/>
</dbReference>
<keyword evidence="11 16" id="KW-0627">Porphyrin biosynthesis</keyword>
<dbReference type="PANTHER" id="PTHR45790">
    <property type="entry name" value="SIROHEME SYNTHASE-RELATED"/>
    <property type="match status" value="1"/>
</dbReference>
<feature type="binding site" evidence="16">
    <location>
        <begin position="299"/>
        <end position="301"/>
    </location>
    <ligand>
        <name>S-adenosyl-L-methionine</name>
        <dbReference type="ChEBI" id="CHEBI:59789"/>
    </ligand>
</feature>
<dbReference type="NCBIfam" id="TIGR01469">
    <property type="entry name" value="cobA_cysG_Cterm"/>
    <property type="match status" value="1"/>
</dbReference>
<feature type="domain" description="Siroheme synthase central" evidence="21">
    <location>
        <begin position="122"/>
        <end position="143"/>
    </location>
</feature>
<dbReference type="InterPro" id="IPR028281">
    <property type="entry name" value="Sirohaem_synthase_central"/>
</dbReference>
<dbReference type="Proteomes" id="UP000585721">
    <property type="component" value="Unassembled WGS sequence"/>
</dbReference>
<dbReference type="InterPro" id="IPR035996">
    <property type="entry name" value="4pyrrol_Methylase_sf"/>
</dbReference>
<feature type="region of interest" description="Precorrin-2 dehydrogenase / sirohydrochlorin ferrochelatase" evidence="16">
    <location>
        <begin position="1"/>
        <end position="202"/>
    </location>
</feature>
<keyword evidence="23" id="KW-1185">Reference proteome</keyword>
<keyword evidence="5 16" id="KW-0489">Methyltransferase</keyword>
<comment type="pathway">
    <text evidence="15 16">Cofactor biosynthesis; adenosylcobalamin biosynthesis; precorrin-2 from uroporphyrinogen III: step 1/1.</text>
</comment>
<keyword evidence="12 16" id="KW-0511">Multifunctional enzyme</keyword>
<dbReference type="EC" id="2.1.1.107" evidence="16"/>
<dbReference type="InterPro" id="IPR000878">
    <property type="entry name" value="4pyrrol_Mease"/>
</dbReference>
<evidence type="ECO:0000256" key="18">
    <source>
        <dbReference type="RuleBase" id="RU003960"/>
    </source>
</evidence>
<dbReference type="AlphaFoldDB" id="A0A841G7N9"/>
<accession>A0A841G7N9</accession>
<dbReference type="SUPFAM" id="SSF51735">
    <property type="entry name" value="NAD(P)-binding Rossmann-fold domains"/>
    <property type="match status" value="1"/>
</dbReference>
<dbReference type="GO" id="GO:0009236">
    <property type="term" value="P:cobalamin biosynthetic process"/>
    <property type="evidence" value="ECO:0007669"/>
    <property type="project" value="UniProtKB-UniRule"/>
</dbReference>
<comment type="function">
    <text evidence="16">Multifunctional enzyme that catalyzes the SAM-dependent methylations of uroporphyrinogen III at position C-2 and C-7 to form precorrin-2 via precorrin-1. Then it catalyzes the NAD-dependent ring dehydrogenation of precorrin-2 to yield sirohydrochlorin. Finally, it catalyzes the ferrochelation of sirohydrochlorin to yield siroheme.</text>
</comment>
<proteinExistence type="inferred from homology"/>
<dbReference type="Pfam" id="PF13241">
    <property type="entry name" value="NAD_binding_7"/>
    <property type="match status" value="1"/>
</dbReference>
<evidence type="ECO:0000259" key="21">
    <source>
        <dbReference type="Pfam" id="PF14824"/>
    </source>
</evidence>